<feature type="transmembrane region" description="Helical" evidence="1">
    <location>
        <begin position="105"/>
        <end position="127"/>
    </location>
</feature>
<keyword evidence="1" id="KW-0472">Membrane</keyword>
<dbReference type="STRING" id="388280.SAMN04488057_11495"/>
<dbReference type="InterPro" id="IPR036890">
    <property type="entry name" value="HATPase_C_sf"/>
</dbReference>
<feature type="transmembrane region" description="Helical" evidence="1">
    <location>
        <begin position="72"/>
        <end position="93"/>
    </location>
</feature>
<dbReference type="RefSeq" id="WP_073096708.1">
    <property type="nucleotide sequence ID" value="NZ_FRCY01000014.1"/>
</dbReference>
<dbReference type="Pfam" id="PF06580">
    <property type="entry name" value="His_kinase"/>
    <property type="match status" value="1"/>
</dbReference>
<keyword evidence="1" id="KW-1133">Transmembrane helix</keyword>
<dbReference type="GO" id="GO:0016020">
    <property type="term" value="C:membrane"/>
    <property type="evidence" value="ECO:0007669"/>
    <property type="project" value="InterPro"/>
</dbReference>
<feature type="transmembrane region" description="Helical" evidence="1">
    <location>
        <begin position="29"/>
        <end position="51"/>
    </location>
</feature>
<gene>
    <name evidence="3" type="ORF">SAMN04488057_11495</name>
</gene>
<reference evidence="3 4" key="1">
    <citation type="submission" date="2016-11" db="EMBL/GenBank/DDBJ databases">
        <authorList>
            <person name="Jaros S."/>
            <person name="Januszkiewicz K."/>
            <person name="Wedrychowicz H."/>
        </authorList>
    </citation>
    <scope>NUCLEOTIDE SEQUENCE [LARGE SCALE GENOMIC DNA]</scope>
    <source>
        <strain evidence="3 4">CGMCC 1.6102</strain>
    </source>
</reference>
<evidence type="ECO:0000313" key="4">
    <source>
        <dbReference type="Proteomes" id="UP000184513"/>
    </source>
</evidence>
<dbReference type="PANTHER" id="PTHR34220">
    <property type="entry name" value="SENSOR HISTIDINE KINASE YPDA"/>
    <property type="match status" value="1"/>
</dbReference>
<keyword evidence="1" id="KW-0812">Transmembrane</keyword>
<proteinExistence type="predicted"/>
<dbReference type="OrthoDB" id="927174at2"/>
<sequence length="331" mass="38692">MKIKAPFDRYLLMLGLASILAYFGHDANFWPYVLVNLAYTFAFWEGNYQLVGWVRERFPLMQQTSRRIFTQIGLSISYTLLAGTLVTLFFHLIDWIPYAWDFHQRILIMGLFITAIIAIVYESVFYFDLWKSSLLESERLKKTAARLQFESLKNQVNPHFLFNSLNSLASLIPVDPVKAEKFVQEFALIYRYVLEVKDRNFVSLREEMDFVSSFVYLLKIRFGDHLKFEHQLEKQLDQYQIPPLILQNLVENAIKHNVILKERPLVIRMELAGDTLVVRNNLQKRSIPAASTGTGLRNMAQRLQLVANKQAKFYEKEGYFCAEIPLIPESD</sequence>
<organism evidence="3 4">
    <name type="scientific">Cyclobacterium lianum</name>
    <dbReference type="NCBI Taxonomy" id="388280"/>
    <lineage>
        <taxon>Bacteria</taxon>
        <taxon>Pseudomonadati</taxon>
        <taxon>Bacteroidota</taxon>
        <taxon>Cytophagia</taxon>
        <taxon>Cytophagales</taxon>
        <taxon>Cyclobacteriaceae</taxon>
        <taxon>Cyclobacterium</taxon>
    </lineage>
</organism>
<dbReference type="Gene3D" id="3.30.565.10">
    <property type="entry name" value="Histidine kinase-like ATPase, C-terminal domain"/>
    <property type="match status" value="1"/>
</dbReference>
<dbReference type="GO" id="GO:0000155">
    <property type="term" value="F:phosphorelay sensor kinase activity"/>
    <property type="evidence" value="ECO:0007669"/>
    <property type="project" value="InterPro"/>
</dbReference>
<evidence type="ECO:0000256" key="1">
    <source>
        <dbReference type="SAM" id="Phobius"/>
    </source>
</evidence>
<evidence type="ECO:0000259" key="2">
    <source>
        <dbReference type="Pfam" id="PF06580"/>
    </source>
</evidence>
<dbReference type="InterPro" id="IPR010559">
    <property type="entry name" value="Sig_transdc_His_kin_internal"/>
</dbReference>
<keyword evidence="3" id="KW-0418">Kinase</keyword>
<dbReference type="SUPFAM" id="SSF55874">
    <property type="entry name" value="ATPase domain of HSP90 chaperone/DNA topoisomerase II/histidine kinase"/>
    <property type="match status" value="1"/>
</dbReference>
<accession>A0A1M7Q7A2</accession>
<dbReference type="PANTHER" id="PTHR34220:SF7">
    <property type="entry name" value="SENSOR HISTIDINE KINASE YPDA"/>
    <property type="match status" value="1"/>
</dbReference>
<feature type="transmembrane region" description="Helical" evidence="1">
    <location>
        <begin position="7"/>
        <end position="23"/>
    </location>
</feature>
<dbReference type="Proteomes" id="UP000184513">
    <property type="component" value="Unassembled WGS sequence"/>
</dbReference>
<dbReference type="InterPro" id="IPR050640">
    <property type="entry name" value="Bact_2-comp_sensor_kinase"/>
</dbReference>
<feature type="domain" description="Signal transduction histidine kinase internal region" evidence="2">
    <location>
        <begin position="148"/>
        <end position="226"/>
    </location>
</feature>
<keyword evidence="4" id="KW-1185">Reference proteome</keyword>
<keyword evidence="3" id="KW-0808">Transferase</keyword>
<name>A0A1M7Q7A2_9BACT</name>
<dbReference type="AlphaFoldDB" id="A0A1M7Q7A2"/>
<dbReference type="EMBL" id="FRCY01000014">
    <property type="protein sequence ID" value="SHN26061.1"/>
    <property type="molecule type" value="Genomic_DNA"/>
</dbReference>
<protein>
    <submittedName>
        <fullName evidence="3">Histidine kinase</fullName>
    </submittedName>
</protein>
<evidence type="ECO:0000313" key="3">
    <source>
        <dbReference type="EMBL" id="SHN26061.1"/>
    </source>
</evidence>